<proteinExistence type="predicted"/>
<feature type="non-terminal residue" evidence="1">
    <location>
        <position position="134"/>
    </location>
</feature>
<organism evidence="1 2">
    <name type="scientific">Streblomastix strix</name>
    <dbReference type="NCBI Taxonomy" id="222440"/>
    <lineage>
        <taxon>Eukaryota</taxon>
        <taxon>Metamonada</taxon>
        <taxon>Preaxostyla</taxon>
        <taxon>Oxymonadida</taxon>
        <taxon>Streblomastigidae</taxon>
        <taxon>Streblomastix</taxon>
    </lineage>
</organism>
<evidence type="ECO:0000313" key="1">
    <source>
        <dbReference type="EMBL" id="KAA6398432.1"/>
    </source>
</evidence>
<dbReference type="AlphaFoldDB" id="A0A5J4WV26"/>
<gene>
    <name evidence="1" type="ORF">EZS28_006037</name>
</gene>
<name>A0A5J4WV26_9EUKA</name>
<dbReference type="EMBL" id="SNRW01000956">
    <property type="protein sequence ID" value="KAA6398432.1"/>
    <property type="molecule type" value="Genomic_DNA"/>
</dbReference>
<protein>
    <submittedName>
        <fullName evidence="1">Uncharacterized protein</fullName>
    </submittedName>
</protein>
<comment type="caution">
    <text evidence="1">The sequence shown here is derived from an EMBL/GenBank/DDBJ whole genome shotgun (WGS) entry which is preliminary data.</text>
</comment>
<accession>A0A5J4WV26</accession>
<sequence>MTAGAVPAVAFGPQASYLDLYPRCSQYLLKFNAIFLHKMIGSAFGYCIYDTHSEFSGNQPINPGLTPALNALKYWLKGKELKPSYVQHLPNIYGPAANQLLNGAIPEFKPPHQFYSQKFLQPEYQPKTFYQNLP</sequence>
<reference evidence="1 2" key="1">
    <citation type="submission" date="2019-03" db="EMBL/GenBank/DDBJ databases">
        <title>Single cell metagenomics reveals metabolic interactions within the superorganism composed of flagellate Streblomastix strix and complex community of Bacteroidetes bacteria on its surface.</title>
        <authorList>
            <person name="Treitli S.C."/>
            <person name="Kolisko M."/>
            <person name="Husnik F."/>
            <person name="Keeling P."/>
            <person name="Hampl V."/>
        </authorList>
    </citation>
    <scope>NUCLEOTIDE SEQUENCE [LARGE SCALE GENOMIC DNA]</scope>
    <source>
        <strain evidence="1">ST1C</strain>
    </source>
</reference>
<evidence type="ECO:0000313" key="2">
    <source>
        <dbReference type="Proteomes" id="UP000324800"/>
    </source>
</evidence>
<dbReference type="Proteomes" id="UP000324800">
    <property type="component" value="Unassembled WGS sequence"/>
</dbReference>